<dbReference type="SMART" id="SM00175">
    <property type="entry name" value="RAB"/>
    <property type="match status" value="1"/>
</dbReference>
<keyword evidence="24" id="KW-1185">Reference proteome</keyword>
<evidence type="ECO:0000256" key="1">
    <source>
        <dbReference type="ARBA" id="ARBA00004200"/>
    </source>
</evidence>
<dbReference type="Gene3D" id="2.130.10.10">
    <property type="entry name" value="YVTN repeat-like/Quinoprotein amine dehydrogenase"/>
    <property type="match status" value="6"/>
</dbReference>
<evidence type="ECO:0000256" key="7">
    <source>
        <dbReference type="ARBA" id="ARBA00022741"/>
    </source>
</evidence>
<dbReference type="EMBL" id="JAINUG010000080">
    <property type="protein sequence ID" value="KAJ8399823.1"/>
    <property type="molecule type" value="Genomic_DNA"/>
</dbReference>
<dbReference type="PRINTS" id="PR00449">
    <property type="entry name" value="RASTRNSFRMNG"/>
</dbReference>
<evidence type="ECO:0000256" key="2">
    <source>
        <dbReference type="ARBA" id="ARBA00007981"/>
    </source>
</evidence>
<comment type="catalytic activity">
    <reaction evidence="15">
        <text>UTP + H2O = UDP + phosphate + H(+)</text>
        <dbReference type="Rhea" id="RHEA:64900"/>
        <dbReference type="ChEBI" id="CHEBI:15377"/>
        <dbReference type="ChEBI" id="CHEBI:15378"/>
        <dbReference type="ChEBI" id="CHEBI:43474"/>
        <dbReference type="ChEBI" id="CHEBI:46398"/>
        <dbReference type="ChEBI" id="CHEBI:58223"/>
    </reaction>
    <physiologicalReaction direction="left-to-right" evidence="15">
        <dbReference type="Rhea" id="RHEA:64901"/>
    </physiologicalReaction>
</comment>
<dbReference type="GO" id="GO:0005814">
    <property type="term" value="C:centriole"/>
    <property type="evidence" value="ECO:0007669"/>
    <property type="project" value="TreeGrafter"/>
</dbReference>
<accession>A0AAD7WK50</accession>
<feature type="repeat" description="WD" evidence="18">
    <location>
        <begin position="1568"/>
        <end position="1598"/>
    </location>
</feature>
<comment type="catalytic activity">
    <reaction evidence="17">
        <text>GTP + H2O = GDP + phosphate + H(+)</text>
        <dbReference type="Rhea" id="RHEA:19669"/>
        <dbReference type="ChEBI" id="CHEBI:15377"/>
        <dbReference type="ChEBI" id="CHEBI:15378"/>
        <dbReference type="ChEBI" id="CHEBI:37565"/>
        <dbReference type="ChEBI" id="CHEBI:43474"/>
        <dbReference type="ChEBI" id="CHEBI:58189"/>
    </reaction>
    <physiologicalReaction direction="left-to-right" evidence="17">
        <dbReference type="Rhea" id="RHEA:19670"/>
    </physiologicalReaction>
</comment>
<evidence type="ECO:0000256" key="12">
    <source>
        <dbReference type="ARBA" id="ARBA00023128"/>
    </source>
</evidence>
<dbReference type="InterPro" id="IPR018247">
    <property type="entry name" value="EF_Hand_1_Ca_BS"/>
</dbReference>
<dbReference type="InterPro" id="IPR002048">
    <property type="entry name" value="EF_hand_dom"/>
</dbReference>
<dbReference type="InterPro" id="IPR027417">
    <property type="entry name" value="P-loop_NTPase"/>
</dbReference>
<feature type="domain" description="EF-hand" evidence="21">
    <location>
        <begin position="2055"/>
        <end position="2090"/>
    </location>
</feature>
<dbReference type="InterPro" id="IPR019775">
    <property type="entry name" value="WD40_repeat_CS"/>
</dbReference>
<dbReference type="GO" id="GO:0003924">
    <property type="term" value="F:GTPase activity"/>
    <property type="evidence" value="ECO:0007669"/>
    <property type="project" value="InterPro"/>
</dbReference>
<evidence type="ECO:0000256" key="19">
    <source>
        <dbReference type="SAM" id="MobiDB-lite"/>
    </source>
</evidence>
<dbReference type="SMART" id="SM00320">
    <property type="entry name" value="WD40"/>
    <property type="match status" value="19"/>
</dbReference>
<keyword evidence="13" id="KW-0342">GTP-binding</keyword>
<dbReference type="PANTHER" id="PTHR13720">
    <property type="entry name" value="WD-40 REPEAT PROTEIN"/>
    <property type="match status" value="1"/>
</dbReference>
<keyword evidence="5" id="KW-0479">Metal-binding</keyword>
<evidence type="ECO:0000256" key="18">
    <source>
        <dbReference type="PROSITE-ProRule" id="PRU00221"/>
    </source>
</evidence>
<comment type="subcellular location">
    <subcellularLocation>
        <location evidence="1">Mitochondrion outer membrane</location>
        <topology evidence="1">Single-pass type IV membrane protein</topology>
    </subcellularLocation>
</comment>
<evidence type="ECO:0000256" key="16">
    <source>
        <dbReference type="ARBA" id="ARBA00048778"/>
    </source>
</evidence>
<keyword evidence="11 20" id="KW-1133">Transmembrane helix</keyword>
<feature type="repeat" description="WD" evidence="18">
    <location>
        <begin position="1478"/>
        <end position="1519"/>
    </location>
</feature>
<evidence type="ECO:0000256" key="3">
    <source>
        <dbReference type="ARBA" id="ARBA00022574"/>
    </source>
</evidence>
<organism evidence="23 24">
    <name type="scientific">Aldrovandia affinis</name>
    <dbReference type="NCBI Taxonomy" id="143900"/>
    <lineage>
        <taxon>Eukaryota</taxon>
        <taxon>Metazoa</taxon>
        <taxon>Chordata</taxon>
        <taxon>Craniata</taxon>
        <taxon>Vertebrata</taxon>
        <taxon>Euteleostomi</taxon>
        <taxon>Actinopterygii</taxon>
        <taxon>Neopterygii</taxon>
        <taxon>Teleostei</taxon>
        <taxon>Notacanthiformes</taxon>
        <taxon>Halosauridae</taxon>
        <taxon>Aldrovandia</taxon>
    </lineage>
</organism>
<dbReference type="FunFam" id="3.40.50.300:FF:000170">
    <property type="entry name" value="Mitochondrial Rho GTPase"/>
    <property type="match status" value="1"/>
</dbReference>
<evidence type="ECO:0000259" key="21">
    <source>
        <dbReference type="PROSITE" id="PS50222"/>
    </source>
</evidence>
<dbReference type="Gene3D" id="1.10.238.10">
    <property type="entry name" value="EF-hand"/>
    <property type="match status" value="3"/>
</dbReference>
<dbReference type="InterPro" id="IPR055440">
    <property type="entry name" value="Beta-prop_WDR90_4th"/>
</dbReference>
<dbReference type="PROSITE" id="PS51419">
    <property type="entry name" value="RAB"/>
    <property type="match status" value="1"/>
</dbReference>
<evidence type="ECO:0000256" key="11">
    <source>
        <dbReference type="ARBA" id="ARBA00022989"/>
    </source>
</evidence>
<dbReference type="PROSITE" id="PS00678">
    <property type="entry name" value="WD_REPEATS_1"/>
    <property type="match status" value="1"/>
</dbReference>
<dbReference type="FunFam" id="2.130.10.10:FF:003525">
    <property type="entry name" value="WD repeat domain 90"/>
    <property type="match status" value="1"/>
</dbReference>
<feature type="region of interest" description="Disordered" evidence="19">
    <location>
        <begin position="257"/>
        <end position="279"/>
    </location>
</feature>
<dbReference type="InterPro" id="IPR001806">
    <property type="entry name" value="Small_GTPase"/>
</dbReference>
<dbReference type="SUPFAM" id="SSF50978">
    <property type="entry name" value="WD40 repeat-like"/>
    <property type="match status" value="3"/>
</dbReference>
<keyword evidence="8" id="KW-1000">Mitochondrion outer membrane</keyword>
<dbReference type="SUPFAM" id="SSF52540">
    <property type="entry name" value="P-loop containing nucleoside triphosphate hydrolases"/>
    <property type="match status" value="2"/>
</dbReference>
<evidence type="ECO:0000256" key="8">
    <source>
        <dbReference type="ARBA" id="ARBA00022787"/>
    </source>
</evidence>
<dbReference type="GO" id="GO:0005929">
    <property type="term" value="C:cilium"/>
    <property type="evidence" value="ECO:0007669"/>
    <property type="project" value="UniProtKB-ARBA"/>
</dbReference>
<feature type="transmembrane region" description="Helical" evidence="20">
    <location>
        <begin position="2402"/>
        <end position="2424"/>
    </location>
</feature>
<feature type="domain" description="Miro" evidence="22">
    <location>
        <begin position="1753"/>
        <end position="1919"/>
    </location>
</feature>
<dbReference type="FunFam" id="1.10.238.10:FF:000011">
    <property type="entry name" value="Mitochondrial Rho GTPase"/>
    <property type="match status" value="1"/>
</dbReference>
<dbReference type="PANTHER" id="PTHR13720:SF24">
    <property type="entry name" value="WD REPEAT-CONTAINING PROTEIN 90"/>
    <property type="match status" value="1"/>
</dbReference>
<dbReference type="SUPFAM" id="SSF50998">
    <property type="entry name" value="Quinoprotein alcohol dehydrogenase-like"/>
    <property type="match status" value="1"/>
</dbReference>
<dbReference type="SMART" id="SM00174">
    <property type="entry name" value="RHO"/>
    <property type="match status" value="1"/>
</dbReference>
<evidence type="ECO:0000256" key="10">
    <source>
        <dbReference type="ARBA" id="ARBA00022837"/>
    </source>
</evidence>
<proteinExistence type="inferred from homology"/>
<dbReference type="PROSITE" id="PS00018">
    <property type="entry name" value="EF_HAND_1"/>
    <property type="match status" value="1"/>
</dbReference>
<dbReference type="Pfam" id="PF08356">
    <property type="entry name" value="EF_assoc_2"/>
    <property type="match status" value="1"/>
</dbReference>
<dbReference type="SUPFAM" id="SSF82171">
    <property type="entry name" value="DPP6 N-terminal domain-like"/>
    <property type="match status" value="1"/>
</dbReference>
<keyword evidence="3 18" id="KW-0853">WD repeat</keyword>
<dbReference type="Proteomes" id="UP001221898">
    <property type="component" value="Unassembled WGS sequence"/>
</dbReference>
<gene>
    <name evidence="23" type="ORF">AAFF_G00405530</name>
</gene>
<evidence type="ECO:0000256" key="4">
    <source>
        <dbReference type="ARBA" id="ARBA00022692"/>
    </source>
</evidence>
<protein>
    <recommendedName>
        <fullName evidence="25">WD repeat-containing protein 90</fullName>
    </recommendedName>
</protein>
<dbReference type="Pfam" id="PF00400">
    <property type="entry name" value="WD40"/>
    <property type="match status" value="3"/>
</dbReference>
<keyword evidence="7" id="KW-0547">Nucleotide-binding</keyword>
<evidence type="ECO:0000256" key="15">
    <source>
        <dbReference type="ARBA" id="ARBA00047358"/>
    </source>
</evidence>
<dbReference type="Pfam" id="PF08355">
    <property type="entry name" value="EF_assoc_1"/>
    <property type="match status" value="1"/>
</dbReference>
<evidence type="ECO:0000256" key="6">
    <source>
        <dbReference type="ARBA" id="ARBA00022737"/>
    </source>
</evidence>
<dbReference type="FunFam" id="2.130.10.10:FF:001417">
    <property type="entry name" value="WD repeat domain 90"/>
    <property type="match status" value="1"/>
</dbReference>
<evidence type="ECO:0000313" key="23">
    <source>
        <dbReference type="EMBL" id="KAJ8399823.1"/>
    </source>
</evidence>
<name>A0AAD7WK50_9TELE</name>
<dbReference type="SUPFAM" id="SSF47473">
    <property type="entry name" value="EF-hand"/>
    <property type="match status" value="1"/>
</dbReference>
<dbReference type="Gene3D" id="3.40.50.300">
    <property type="entry name" value="P-loop containing nucleotide triphosphate hydrolases"/>
    <property type="match status" value="2"/>
</dbReference>
<dbReference type="FunFam" id="2.130.10.10:FF:001066">
    <property type="entry name" value="WD repeat domain 90"/>
    <property type="match status" value="1"/>
</dbReference>
<dbReference type="InterPro" id="IPR011047">
    <property type="entry name" value="Quinoprotein_ADH-like_sf"/>
</dbReference>
<keyword evidence="6" id="KW-0677">Repeat</keyword>
<dbReference type="FunFam" id="3.40.50.300:FF:000553">
    <property type="entry name" value="Mitochondrial Rho GTPase"/>
    <property type="match status" value="1"/>
</dbReference>
<evidence type="ECO:0008006" key="25">
    <source>
        <dbReference type="Google" id="ProtNLM"/>
    </source>
</evidence>
<dbReference type="GO" id="GO:0005509">
    <property type="term" value="F:calcium ion binding"/>
    <property type="evidence" value="ECO:0007669"/>
    <property type="project" value="InterPro"/>
</dbReference>
<evidence type="ECO:0000313" key="24">
    <source>
        <dbReference type="Proteomes" id="UP001221898"/>
    </source>
</evidence>
<comment type="catalytic activity">
    <reaction evidence="16">
        <text>ATP + H2O = ADP + phosphate + H(+)</text>
        <dbReference type="Rhea" id="RHEA:13065"/>
        <dbReference type="ChEBI" id="CHEBI:15377"/>
        <dbReference type="ChEBI" id="CHEBI:15378"/>
        <dbReference type="ChEBI" id="CHEBI:30616"/>
        <dbReference type="ChEBI" id="CHEBI:43474"/>
        <dbReference type="ChEBI" id="CHEBI:456216"/>
    </reaction>
    <physiologicalReaction direction="left-to-right" evidence="16">
        <dbReference type="Rhea" id="RHEA:13066"/>
    </physiologicalReaction>
</comment>
<dbReference type="InterPro" id="IPR001680">
    <property type="entry name" value="WD40_rpt"/>
</dbReference>
<keyword evidence="12" id="KW-0496">Mitochondrion</keyword>
<feature type="domain" description="Miro" evidence="22">
    <location>
        <begin position="2226"/>
        <end position="2389"/>
    </location>
</feature>
<dbReference type="CDD" id="cd01893">
    <property type="entry name" value="Miro1"/>
    <property type="match status" value="1"/>
</dbReference>
<keyword evidence="14 20" id="KW-0472">Membrane</keyword>
<dbReference type="PROSITE" id="PS50222">
    <property type="entry name" value="EF_HAND_2"/>
    <property type="match status" value="1"/>
</dbReference>
<evidence type="ECO:0000256" key="14">
    <source>
        <dbReference type="ARBA" id="ARBA00023136"/>
    </source>
</evidence>
<dbReference type="Pfam" id="PF05018">
    <property type="entry name" value="CFA20_dom"/>
    <property type="match status" value="1"/>
</dbReference>
<dbReference type="GO" id="GO:0005525">
    <property type="term" value="F:GTP binding"/>
    <property type="evidence" value="ECO:0007669"/>
    <property type="project" value="UniProtKB-KW"/>
</dbReference>
<evidence type="ECO:0000256" key="5">
    <source>
        <dbReference type="ARBA" id="ARBA00022723"/>
    </source>
</evidence>
<dbReference type="Pfam" id="PF00071">
    <property type="entry name" value="Ras"/>
    <property type="match status" value="1"/>
</dbReference>
<dbReference type="InterPro" id="IPR015943">
    <property type="entry name" value="WD40/YVTN_repeat-like_dom_sf"/>
</dbReference>
<dbReference type="InterPro" id="IPR011992">
    <property type="entry name" value="EF-hand-dom_pair"/>
</dbReference>
<evidence type="ECO:0000259" key="22">
    <source>
        <dbReference type="PROSITE" id="PS51423"/>
    </source>
</evidence>
<dbReference type="InterPro" id="IPR007714">
    <property type="entry name" value="CFA20_dom"/>
</dbReference>
<dbReference type="Pfam" id="PF23393">
    <property type="entry name" value="Beta-prop_WDR90_POC16_2nd"/>
    <property type="match status" value="1"/>
</dbReference>
<evidence type="ECO:0000256" key="13">
    <source>
        <dbReference type="ARBA" id="ARBA00023134"/>
    </source>
</evidence>
<dbReference type="InterPro" id="IPR013566">
    <property type="entry name" value="EF_hand_assoc_1"/>
</dbReference>
<feature type="compositionally biased region" description="Basic and acidic residues" evidence="19">
    <location>
        <begin position="257"/>
        <end position="270"/>
    </location>
</feature>
<keyword evidence="9" id="KW-0378">Hydrolase</keyword>
<dbReference type="PROSITE" id="PS50294">
    <property type="entry name" value="WD_REPEATS_REGION"/>
    <property type="match status" value="2"/>
</dbReference>
<comment type="similarity">
    <text evidence="2">Belongs to the mitochondrial Rho GTPase family.</text>
</comment>
<evidence type="ECO:0000256" key="9">
    <source>
        <dbReference type="ARBA" id="ARBA00022801"/>
    </source>
</evidence>
<reference evidence="23" key="1">
    <citation type="journal article" date="2023" name="Science">
        <title>Genome structures resolve the early diversification of teleost fishes.</title>
        <authorList>
            <person name="Parey E."/>
            <person name="Louis A."/>
            <person name="Montfort J."/>
            <person name="Bouchez O."/>
            <person name="Roques C."/>
            <person name="Iampietro C."/>
            <person name="Lluch J."/>
            <person name="Castinel A."/>
            <person name="Donnadieu C."/>
            <person name="Desvignes T."/>
            <person name="Floi Bucao C."/>
            <person name="Jouanno E."/>
            <person name="Wen M."/>
            <person name="Mejri S."/>
            <person name="Dirks R."/>
            <person name="Jansen H."/>
            <person name="Henkel C."/>
            <person name="Chen W.J."/>
            <person name="Zahm M."/>
            <person name="Cabau C."/>
            <person name="Klopp C."/>
            <person name="Thompson A.W."/>
            <person name="Robinson-Rechavi M."/>
            <person name="Braasch I."/>
            <person name="Lecointre G."/>
            <person name="Bobe J."/>
            <person name="Postlethwait J.H."/>
            <person name="Berthelot C."/>
            <person name="Roest Crollius H."/>
            <person name="Guiguen Y."/>
        </authorList>
    </citation>
    <scope>NUCLEOTIDE SEQUENCE</scope>
    <source>
        <strain evidence="23">NC1722</strain>
    </source>
</reference>
<dbReference type="InterPro" id="IPR020860">
    <property type="entry name" value="MIRO_dom"/>
</dbReference>
<dbReference type="CDD" id="cd01892">
    <property type="entry name" value="Miro2"/>
    <property type="match status" value="1"/>
</dbReference>
<feature type="repeat" description="WD" evidence="18">
    <location>
        <begin position="698"/>
        <end position="739"/>
    </location>
</feature>
<dbReference type="SMART" id="SM00173">
    <property type="entry name" value="RAS"/>
    <property type="match status" value="1"/>
</dbReference>
<keyword evidence="4 20" id="KW-0812">Transmembrane</keyword>
<dbReference type="PROSITE" id="PS51423">
    <property type="entry name" value="MIRO"/>
    <property type="match status" value="2"/>
</dbReference>
<dbReference type="InterPro" id="IPR013567">
    <property type="entry name" value="EF_hand_assoc_2"/>
</dbReference>
<dbReference type="Pfam" id="PF23342">
    <property type="entry name" value="WDR90_beta-prop_4th"/>
    <property type="match status" value="1"/>
</dbReference>
<evidence type="ECO:0000256" key="17">
    <source>
        <dbReference type="ARBA" id="ARBA00049117"/>
    </source>
</evidence>
<dbReference type="GO" id="GO:0005741">
    <property type="term" value="C:mitochondrial outer membrane"/>
    <property type="evidence" value="ECO:0007669"/>
    <property type="project" value="UniProtKB-SubCell"/>
</dbReference>
<comment type="caution">
    <text evidence="23">The sequence shown here is derived from an EMBL/GenBank/DDBJ whole genome shotgun (WGS) entry which is preliminary data.</text>
</comment>
<evidence type="ECO:0000256" key="20">
    <source>
        <dbReference type="SAM" id="Phobius"/>
    </source>
</evidence>
<keyword evidence="10" id="KW-0106">Calcium</keyword>
<dbReference type="InterPro" id="IPR055441">
    <property type="entry name" value="Beta-prop_WDR90_POC16_2nd"/>
</dbReference>
<dbReference type="InterPro" id="IPR050630">
    <property type="entry name" value="WD_repeat_EMAP"/>
</dbReference>
<dbReference type="InterPro" id="IPR036322">
    <property type="entry name" value="WD40_repeat_dom_sf"/>
</dbReference>
<sequence>MVKHFYPDGSGLFQDDNVPIHRARVESQVIRISFSTLFKEFKSTATWIQFPFLCGAAKGSVYESTAKAARDDLVGPAPPTVRWTCLMMDLQYVLSVYLNRRHSHLKSVKLCANMSVKNMFTSDLLCDPELSFNEAKHAGTASVKGSGPMPREMGFPVPKGESWHDLYNYIRFPSDGAKMPFDSIQKGCTSPTIGSTAHENSVRENSRCVTISKPVKDRVSLIQQITTPKQHSRHCVPLVTTNVPELGILPVVPGGRKLQDLEEDGSHQDELGSLEEDDTPRMLGIDNEGVHVFVRRGDDVSLQREDSDVEEMVYTVVSRPVSLLSKKVSEQLKLQPDPILKLNRIIGFGGCTTKCALWTKSGDSVVYPCHAVIVSMKISSGEQRFFIGHTDRVSALAFNGISTVLASAQTGSQSVVRVWNYMNGSCLAMFKTHAHSLSSLSFSYSGGVLCGVGKDSHSKTLVVVWNTQKVTKGKEVSVLAKAHTDVDVHTMKVAFFDDTRMVSCGRDNIRLWRVRSGSLRSCPVNLGEYHTLDFTDVAFEEGHCADKEPEDRTLPAGGLRSEKMEVLAQRSSEDTLASLCSSEYNEINKTECGNQNVRRLLPAQQVHSKRREKQTFSTGPGIAVNSISITSAFCATGSEDGYLRLWPLDFSSIFLEAEHEGPVSLVSVSEDGLTVLAATSTGNLGYLDVSSRKYSTLMRSHTDTVLGFCVDGIRRRITTASRDGSVRVWDLDSLQQVYDFVSEDMPCAVAFHPSQQVFSCGSSSGVVRVFNIASSSLLAEHKQHRGEVIGLAFSPDGEFMYSAGSLGSLALYNASLDDHHILRALGNVVARGVERSPDALAVSGDSRCLAFVGPSEHIVTVMDARSLDELLRVDVSILDVESTSLDTAVKVCFPPVSTGHLLVTTSANKILWLYAKTGRLLREVSNVHKQQCKSLAASEDGRYLLSAGHKVIKVWDYKMQLDVNAQVFIGHSQPIQQVSFTPDQLGVVSVGEAVFYWDFLAHPEESVERRSPSVIRSPSPFKSGHLELNISKMLLSNGMPRQTAPLPSSSPPCLDMSSINRNSYEALGFLSECEDTEEVEPLVTPPAPVSGSFLRVTEMAVTRPKNGVAHHSVEKEEEKTAIRPDSYRHFTPRFKMSALDQSAATPQPGEEGLKLKAVIGYNGNGRGNMVWNPDTGLFAYSCGCIVVVEDLHTGSQRHWLRHTEEISSLAVANDAQTVASASAGSGGSRSLICIWNVQDGACKKTISHHEGEVQGIAFSRDDSFFLSIGDYTDAGVALWSTRTYQLLSSISLQRPLHDIGFSPFSSGQLACVGSAGALFCLIESNGSDVQLKVQTTEVPEEVGEVELTSLCYNADSILFTGTNSGRVCAWDCLTYRCFMTWEADEGEIGVLLCRSRLLTGSNTKRIRLWAVQAVQGMRPGAESSEDSGALVLLEQEMTLDGTVVSATFDDVMDMGIVGTTAGTLWYINWVENTSIRLISGHKSKVNDVVVSPEESHFATGGEDGSVRVWSAPSNELLVQFQVLAQSCQCICWSPGLGSSKGGQFIAAGYSDGTLRIFRLATSEMELKLHPHPVSVTSVQYSADGQVVLSGGKDGLMAVSSPLTGMTLRVISDHKGAPISTIQCVKKKCKEFGLEGKEMWLAASSDRRVSIWASDWTKNKCELLDWLTFPAPSSSEALDSLPPSLAAFYPSDSSIVLYAGYGVEKELLFYSLSKKQLIKSTSGKFQDFPTHSDSLQVCRFSPSGKQLFTSAYNEILLWEIFRAPAKVGKTSLIMSLVGEEFPEQVPLRAEEITIPADVTPEKVPTHIVDYSESEQTDEVLQQEIVKANVVCVVYDVTQEDSIEKIRTKWIPLVNGGAEKGSKVPIILVGNKSDLRCGSSMESILPIMNQFSEIETCVECSAKNLKNISELFYYAQKAVLHPTAPLYDPEDKQLRPMCVRALSRIFSISDQDNDRILSDNELNCFQKLCFGNPLAPQALEDVKTVVWKNTSDGVQDNGLTLNGFLFLNTLFIQRGRHETTWTILRKFGYDDMLELTDDYLYPQLRVPVGCSTELNHLGFEFLQKLFEKYDEDKDSALSPAELKSLFSVFPYMPWGADVYTTVPTNDDGFITLHGYMCHWMLTTYLDIHRCLEYLGYLGYPVVTEQELLGDRDRDTMEPSTAIEPSIVRENEQLHLPQIELQLCGTLVESMWGEERDPLQATWQDYYTGEGCGPGEETDPAHCAVFYSVNVIGLGLPSSGYTGKTAFLQAFLGHSLSKSQSSTGALSYYTINTVQVNNQEKSLILYEVDVDTEFLKASDAACDVACLMYDGSDPNSFSYCASIYKQHYMDSSIPCVVVASKADLPELKQQHGISPAEFCYKHRLPPPFTFSCSGQDSLGTSIYSKLAWAAMFPHLNGSDMSNTSFWLRVTLGAAVVAVLGFSIYRVLIRHK</sequence>
<dbReference type="PROSITE" id="PS50082">
    <property type="entry name" value="WD_REPEATS_2"/>
    <property type="match status" value="3"/>
</dbReference>